<evidence type="ECO:0000313" key="3">
    <source>
        <dbReference type="Proteomes" id="UP000001631"/>
    </source>
</evidence>
<proteinExistence type="predicted"/>
<dbReference type="HOGENOM" id="CLU_2196152_0_0_1"/>
<keyword evidence="3" id="KW-1185">Reference proteome</keyword>
<dbReference type="RefSeq" id="XP_045287786.1">
    <property type="nucleotide sequence ID" value="XM_045431233.1"/>
</dbReference>
<evidence type="ECO:0000256" key="1">
    <source>
        <dbReference type="SAM" id="MobiDB-lite"/>
    </source>
</evidence>
<dbReference type="AlphaFoldDB" id="C0NN57"/>
<organism evidence="2 3">
    <name type="scientific">Ajellomyces capsulatus (strain G186AR / H82 / ATCC MYA-2454 / RMSCC 2432)</name>
    <name type="common">Darling's disease fungus</name>
    <name type="synonym">Histoplasma capsulatum</name>
    <dbReference type="NCBI Taxonomy" id="447093"/>
    <lineage>
        <taxon>Eukaryota</taxon>
        <taxon>Fungi</taxon>
        <taxon>Dikarya</taxon>
        <taxon>Ascomycota</taxon>
        <taxon>Pezizomycotina</taxon>
        <taxon>Eurotiomycetes</taxon>
        <taxon>Eurotiomycetidae</taxon>
        <taxon>Onygenales</taxon>
        <taxon>Ajellomycetaceae</taxon>
        <taxon>Histoplasma</taxon>
    </lineage>
</organism>
<feature type="region of interest" description="Disordered" evidence="1">
    <location>
        <begin position="1"/>
        <end position="20"/>
    </location>
</feature>
<dbReference type="Proteomes" id="UP000001631">
    <property type="component" value="Unassembled WGS sequence"/>
</dbReference>
<gene>
    <name evidence="2" type="ORF">HCBG_04184</name>
</gene>
<accession>C0NN57</accession>
<protein>
    <submittedName>
        <fullName evidence="2">Uncharacterized protein</fullName>
    </submittedName>
</protein>
<sequence length="108" mass="11335">MPSHVIRVNSQQAPPLHAGAVGTSYRDKRLAWPSLRSLAENGRLGSGSGNNRAAIPQITTVMSSRSSTVLGQVRSCGLGYGVFEPDPHNNQVICGGAVTQPSTSLHIT</sequence>
<evidence type="ECO:0000313" key="2">
    <source>
        <dbReference type="EMBL" id="EEH07305.1"/>
    </source>
</evidence>
<reference evidence="2" key="1">
    <citation type="submission" date="2009-02" db="EMBL/GenBank/DDBJ databases">
        <title>The Genome Sequence of Ajellomyces capsulatus strain G186AR.</title>
        <authorList>
            <consortium name="The Broad Institute Genome Sequencing Platform"/>
            <person name="Champion M."/>
            <person name="Cuomo C."/>
            <person name="Ma L.-J."/>
            <person name="Henn M.R."/>
            <person name="Sil A."/>
            <person name="Goldman B."/>
            <person name="Young S.K."/>
            <person name="Kodira C.D."/>
            <person name="Zeng Q."/>
            <person name="Koehrsen M."/>
            <person name="Alvarado L."/>
            <person name="Berlin A."/>
            <person name="Borenstein D."/>
            <person name="Chen Z."/>
            <person name="Engels R."/>
            <person name="Freedman E."/>
            <person name="Gellesch M."/>
            <person name="Goldberg J."/>
            <person name="Griggs A."/>
            <person name="Gujja S."/>
            <person name="Heiman D."/>
            <person name="Hepburn T."/>
            <person name="Howarth C."/>
            <person name="Jen D."/>
            <person name="Larson L."/>
            <person name="Lewis B."/>
            <person name="Mehta T."/>
            <person name="Park D."/>
            <person name="Pearson M."/>
            <person name="Roberts A."/>
            <person name="Saif S."/>
            <person name="Shea T."/>
            <person name="Shenoy N."/>
            <person name="Sisk P."/>
            <person name="Stolte C."/>
            <person name="Sykes S."/>
            <person name="Walk T."/>
            <person name="White J."/>
            <person name="Yandava C."/>
            <person name="Klein B."/>
            <person name="McEwen J.G."/>
            <person name="Puccia R."/>
            <person name="Goldman G.H."/>
            <person name="Felipe M.S."/>
            <person name="Nino-Vega G."/>
            <person name="San-Blas G."/>
            <person name="Taylor J."/>
            <person name="Mendoza L."/>
            <person name="Galagan J."/>
            <person name="Nusbaum C."/>
            <person name="Birren B."/>
        </authorList>
    </citation>
    <scope>NUCLEOTIDE SEQUENCE</scope>
    <source>
        <strain evidence="2">G186AR</strain>
    </source>
</reference>
<dbReference type="GeneID" id="69037200"/>
<dbReference type="EMBL" id="GG663367">
    <property type="protein sequence ID" value="EEH07305.1"/>
    <property type="molecule type" value="Genomic_DNA"/>
</dbReference>
<name>C0NN57_AJECG</name>
<dbReference type="InParanoid" id="C0NN57"/>